<dbReference type="InterPro" id="IPR000274">
    <property type="entry name" value="Adenylate_cyclase_1"/>
</dbReference>
<dbReference type="GO" id="GO:0004016">
    <property type="term" value="F:adenylate cyclase activity"/>
    <property type="evidence" value="ECO:0007669"/>
    <property type="project" value="UniProtKB-EC"/>
</dbReference>
<dbReference type="EC" id="4.6.1.1" evidence="4"/>
<dbReference type="PANTHER" id="PTHR38760:SF1">
    <property type="entry name" value="ADENYLATE CYCLASE"/>
    <property type="match status" value="1"/>
</dbReference>
<name>A0A411PMZ6_9GAMM</name>
<evidence type="ECO:0000256" key="4">
    <source>
        <dbReference type="ARBA" id="ARBA00012201"/>
    </source>
</evidence>
<comment type="subcellular location">
    <subcellularLocation>
        <location evidence="2">Cytoplasm</location>
    </subcellularLocation>
</comment>
<dbReference type="PANTHER" id="PTHR38760">
    <property type="entry name" value="ADENYLATE CYCLASE"/>
    <property type="match status" value="1"/>
</dbReference>
<evidence type="ECO:0000256" key="6">
    <source>
        <dbReference type="ARBA" id="ARBA00022490"/>
    </source>
</evidence>
<evidence type="ECO:0000313" key="15">
    <source>
        <dbReference type="EMBL" id="QBF84903.1"/>
    </source>
</evidence>
<protein>
    <recommendedName>
        <fullName evidence="5">Adenylate cyclase</fullName>
        <ecNumber evidence="4">4.6.1.1</ecNumber>
    </recommendedName>
    <alternativeName>
        <fullName evidence="11">ATP pyrophosphate-lyase</fullName>
    </alternativeName>
    <alternativeName>
        <fullName evidence="12">Adenylyl cyclase</fullName>
    </alternativeName>
</protein>
<dbReference type="Proteomes" id="UP000291106">
    <property type="component" value="Chromosome"/>
</dbReference>
<keyword evidence="10 15" id="KW-0456">Lyase</keyword>
<dbReference type="InterPro" id="IPR024686">
    <property type="entry name" value="Adenylate_cyclase_1_CS"/>
</dbReference>
<evidence type="ECO:0000256" key="10">
    <source>
        <dbReference type="ARBA" id="ARBA00023239"/>
    </source>
</evidence>
<accession>A0A411PMZ6</accession>
<keyword evidence="8" id="KW-0067">ATP-binding</keyword>
<evidence type="ECO:0000313" key="16">
    <source>
        <dbReference type="Proteomes" id="UP000291106"/>
    </source>
</evidence>
<evidence type="ECO:0000256" key="11">
    <source>
        <dbReference type="ARBA" id="ARBA00032597"/>
    </source>
</evidence>
<sequence length="811" mass="93490">MWESYSDIAEQLNQTRLSRVEQVLPEQQARLLKLIPHLFQYNQAYLPGFHSPTTPLGVASYCHSQEASDLFAQFNWPRVYQSSKQPWAFEGIYAMGSTASFGQNPQSDVDVWLVHAQELSELDLASIDYKARLISQWFADAGFEVNFYLVHPKQFIDEQYSSATHSLGIEHSGSSQHWLLLEEFYRTHIRLAGKTVAWWQDACAINQPTEHLLFLGEVLALPASEYFGASLWQLYKSLKKPHKALLKVLLLETYTADYPNNFLITQEIWQRCLGGDFSSHNDAYLLLYLRIETYLLNKRDIRRLEIVRRCFYLKCGIRLSDNTQGEQDWRRQTMRLMVDGWNWPDSLLITLDDSANWHSGQLKWFNQQLNELLLTSYRTLLQFASKHELSDTLRVEELGLLARKLHAFFSEDEHQLLPLNPLWSQQVQEKQLTIVKSAKQNQYYLYREHISKYSFMNDSALAKADNVCALMAWAAMNGIATEDTRWLEFERSKKRKDKLGQLSKQLIVPMSLKPKVSKRDLCQPCYFKKVIVVANLEQDPTDAWRGQEVMLDYMNATPLALGPAKNNMLGDVNIICLNSWGEWQSHQFAQGEDLLEAISYVALGIKSAPEDVKLTVISCASKLNSHIKSQLSQVFNDCQSLIKQVGVTNTMMYPLQLGKSRYGLYFNSRGMVYKKLEDQPLAKFHNYSQPACPESVLLPRPDLGDDPLSSLPSVVLQYITLGAEQFFLRQRGDILDVFLVDEHNQLIHSEHSEQSMSQLVIEKSREYVFQAQSTIDKHYFNMPQFFQLKRVEGDLRVVPFGISEEDLGSAF</sequence>
<evidence type="ECO:0000256" key="13">
    <source>
        <dbReference type="RuleBase" id="RU004184"/>
    </source>
</evidence>
<dbReference type="Pfam" id="PF12633">
    <property type="entry name" value="Adenyl_cycl_N"/>
    <property type="match status" value="1"/>
</dbReference>
<dbReference type="GO" id="GO:0006171">
    <property type="term" value="P:cAMP biosynthetic process"/>
    <property type="evidence" value="ECO:0007669"/>
    <property type="project" value="UniProtKB-KW"/>
</dbReference>
<evidence type="ECO:0000256" key="9">
    <source>
        <dbReference type="ARBA" id="ARBA00022998"/>
    </source>
</evidence>
<evidence type="ECO:0000256" key="2">
    <source>
        <dbReference type="ARBA" id="ARBA00004496"/>
    </source>
</evidence>
<dbReference type="AlphaFoldDB" id="A0A411PMZ6"/>
<dbReference type="OrthoDB" id="5571448at2"/>
<proteinExistence type="inferred from homology"/>
<evidence type="ECO:0000256" key="3">
    <source>
        <dbReference type="ARBA" id="ARBA00007901"/>
    </source>
</evidence>
<dbReference type="Pfam" id="PF01295">
    <property type="entry name" value="Adenylate_cycl"/>
    <property type="match status" value="1"/>
</dbReference>
<dbReference type="KEGG" id="smai:EXU30_12975"/>
<dbReference type="PIRSF" id="PIRSF001444">
    <property type="entry name" value="Adenylate_cycl"/>
    <property type="match status" value="1"/>
</dbReference>
<evidence type="ECO:0000256" key="8">
    <source>
        <dbReference type="ARBA" id="ARBA00022840"/>
    </source>
</evidence>
<gene>
    <name evidence="15" type="ORF">EXU30_12975</name>
</gene>
<dbReference type="GO" id="GO:0005524">
    <property type="term" value="F:ATP binding"/>
    <property type="evidence" value="ECO:0007669"/>
    <property type="project" value="UniProtKB-KW"/>
</dbReference>
<keyword evidence="16" id="KW-1185">Reference proteome</keyword>
<dbReference type="InterPro" id="IPR024685">
    <property type="entry name" value="Adenylate_cyclase_1_N"/>
</dbReference>
<evidence type="ECO:0000256" key="1">
    <source>
        <dbReference type="ARBA" id="ARBA00001593"/>
    </source>
</evidence>
<dbReference type="NCBIfam" id="NF006980">
    <property type="entry name" value="PRK09450.1-5"/>
    <property type="match status" value="1"/>
</dbReference>
<keyword evidence="6" id="KW-0963">Cytoplasm</keyword>
<dbReference type="EMBL" id="CP036200">
    <property type="protein sequence ID" value="QBF84903.1"/>
    <property type="molecule type" value="Genomic_DNA"/>
</dbReference>
<evidence type="ECO:0000256" key="5">
    <source>
        <dbReference type="ARBA" id="ARBA00021420"/>
    </source>
</evidence>
<dbReference type="GO" id="GO:0005737">
    <property type="term" value="C:cytoplasm"/>
    <property type="evidence" value="ECO:0007669"/>
    <property type="project" value="UniProtKB-SubCell"/>
</dbReference>
<dbReference type="PROSITE" id="PS01092">
    <property type="entry name" value="ADENYLATE_CYCLASE_1_1"/>
    <property type="match status" value="1"/>
</dbReference>
<organism evidence="15 16">
    <name type="scientific">Shewanella maritima</name>
    <dbReference type="NCBI Taxonomy" id="2520507"/>
    <lineage>
        <taxon>Bacteria</taxon>
        <taxon>Pseudomonadati</taxon>
        <taxon>Pseudomonadota</taxon>
        <taxon>Gammaproteobacteria</taxon>
        <taxon>Alteromonadales</taxon>
        <taxon>Shewanellaceae</taxon>
        <taxon>Shewanella</taxon>
    </lineage>
</organism>
<evidence type="ECO:0000256" key="7">
    <source>
        <dbReference type="ARBA" id="ARBA00022741"/>
    </source>
</evidence>
<evidence type="ECO:0000256" key="12">
    <source>
        <dbReference type="ARBA" id="ARBA00032637"/>
    </source>
</evidence>
<feature type="domain" description="Adenylate cyclase class-I N-terminal" evidence="14">
    <location>
        <begin position="6"/>
        <end position="199"/>
    </location>
</feature>
<keyword evidence="7" id="KW-0547">Nucleotide-binding</keyword>
<reference evidence="15 16" key="1">
    <citation type="submission" date="2019-02" db="EMBL/GenBank/DDBJ databases">
        <title>Shewanella sp. D4-2 isolated from Dokdo Island.</title>
        <authorList>
            <person name="Baek K."/>
        </authorList>
    </citation>
    <scope>NUCLEOTIDE SEQUENCE [LARGE SCALE GENOMIC DNA]</scope>
    <source>
        <strain evidence="15 16">D4-2</strain>
    </source>
</reference>
<comment type="similarity">
    <text evidence="3 13">Belongs to the adenylyl cyclase class-1 family.</text>
</comment>
<evidence type="ECO:0000259" key="14">
    <source>
        <dbReference type="Pfam" id="PF12633"/>
    </source>
</evidence>
<keyword evidence="9" id="KW-0115">cAMP biosynthesis</keyword>
<comment type="catalytic activity">
    <reaction evidence="1">
        <text>ATP = 3',5'-cyclic AMP + diphosphate</text>
        <dbReference type="Rhea" id="RHEA:15389"/>
        <dbReference type="ChEBI" id="CHEBI:30616"/>
        <dbReference type="ChEBI" id="CHEBI:33019"/>
        <dbReference type="ChEBI" id="CHEBI:58165"/>
        <dbReference type="EC" id="4.6.1.1"/>
    </reaction>
</comment>